<dbReference type="RefSeq" id="WP_011135032.1">
    <property type="nucleotide sequence ID" value="NC_005085.1"/>
</dbReference>
<organism evidence="2 3">
    <name type="scientific">Chromobacterium violaceum (strain ATCC 12472 / DSM 30191 / JCM 1249 / CCUG 213 / NBRC 12614 / NCIMB 9131 / NCTC 9757 / MK)</name>
    <dbReference type="NCBI Taxonomy" id="243365"/>
    <lineage>
        <taxon>Bacteria</taxon>
        <taxon>Pseudomonadati</taxon>
        <taxon>Pseudomonadota</taxon>
        <taxon>Betaproteobacteria</taxon>
        <taxon>Neisseriales</taxon>
        <taxon>Chromobacteriaceae</taxon>
        <taxon>Chromobacterium</taxon>
    </lineage>
</organism>
<feature type="coiled-coil region" evidence="1">
    <location>
        <begin position="151"/>
        <end position="185"/>
    </location>
</feature>
<protein>
    <submittedName>
        <fullName evidence="2">Uncharacterized protein</fullName>
    </submittedName>
</protein>
<evidence type="ECO:0000256" key="1">
    <source>
        <dbReference type="SAM" id="Coils"/>
    </source>
</evidence>
<proteinExistence type="predicted"/>
<evidence type="ECO:0000313" key="3">
    <source>
        <dbReference type="Proteomes" id="UP000001424"/>
    </source>
</evidence>
<evidence type="ECO:0000313" key="2">
    <source>
        <dbReference type="EMBL" id="AAQ59155.1"/>
    </source>
</evidence>
<dbReference type="Proteomes" id="UP000001424">
    <property type="component" value="Chromosome"/>
</dbReference>
<name>Q7NXZ6_CHRVO</name>
<reference evidence="2 3" key="1">
    <citation type="journal article" date="2003" name="Proc. Natl. Acad. Sci. U.S.A.">
        <title>The complete genome sequence of Chromobacterium violaceum reveals remarkable and exploitable bacterial adaptability.</title>
        <authorList>
            <person name="Vasconcelos A.T.R."/>
            <person name="de Almeida D.F."/>
            <person name="Almeida F.C."/>
            <person name="de Almeida L.G.P."/>
            <person name="de Almeida R."/>
            <person name="Goncalves J.A.A."/>
            <person name="Andrade E.M."/>
            <person name="Antonio R.V."/>
            <person name="Araripe J."/>
            <person name="de Araujo M.F.F."/>
            <person name="Filho S.A."/>
            <person name="Azevedo V."/>
            <person name="Batista A.J."/>
            <person name="Bataus L.A.M."/>
            <person name="Batista J.S."/>
            <person name="Belo A."/>
            <person name="vander Berg C."/>
            <person name="Blamey J."/>
            <person name="Bogo M."/>
            <person name="Bonato S."/>
            <person name="Bordignon J."/>
            <person name="Brito C.A."/>
            <person name="Brocchi M."/>
            <person name="Burity H.A."/>
            <person name="Camargo A.A."/>
            <person name="Cardoso D.D.P."/>
            <person name="Carneiro N.P."/>
            <person name="Carraro D.M."/>
            <person name="Carvalho C.M.B."/>
            <person name="Cascardo J.C.M."/>
            <person name="Cavada B.S."/>
            <person name="Chueire L.M.O."/>
            <person name="Pasa T.B.C."/>
            <person name="Duran N."/>
            <person name="Fagundes N."/>
            <person name="Falcao C.L."/>
            <person name="Fantinatti F."/>
            <person name="Farias I.P."/>
            <person name="Felipe M.S.S."/>
            <person name="Ferrari L.P."/>
            <person name="Ferro J.A."/>
            <person name="Ferro M.I.T."/>
            <person name="Franco G.R."/>
            <person name="Freitas N.S.A."/>
            <person name="Furlan L.R."/>
            <person name="Gazzinelli R.T."/>
            <person name="Gomes E.A."/>
            <person name="Goncalves P.R."/>
            <person name="Grangeiro T.B."/>
            <person name="Grattapaglia D."/>
            <person name="Grisard E.C."/>
            <person name="Guimaraes C.T."/>
            <person name="Hanna E.S."/>
            <person name="Hungria M."/>
            <person name="Jardim S.N."/>
            <person name="Laurino J."/>
            <person name="Leoi L.C.T."/>
            <person name="Fassarella L."/>
            <person name="Lima A."/>
            <person name="Loureiro M.F."/>
            <person name="Lyra M.C.P."/>
            <person name="Macedo M."/>
            <person name="Madeira H.M.F."/>
            <person name="Manfio G.P."/>
            <person name="Maranhao A.Q."/>
            <person name="Martins W.S."/>
            <person name="di Mauro S.M.Z."/>
            <person name="de Medeiros S.R.B."/>
            <person name="Meissner R.D.V."/>
            <person name="Menck C.F.M."/>
            <person name="Moreira M.A.M."/>
            <person name="Nascimento F.F."/>
            <person name="Nicolas M.F."/>
            <person name="Oliveira J.G."/>
            <person name="Oliveira S.C."/>
            <person name="Paixao R.F.C."/>
            <person name="Parente J.A."/>
            <person name="Pedrosa F.O."/>
            <person name="Pena S.J.D."/>
            <person name="Perreira J.O."/>
            <person name="Perreira M."/>
            <person name="Pinto L.S.R.C."/>
            <person name="Pinto L.S."/>
            <person name="Porto J.I.R."/>
            <person name="Potrich D.P."/>
            <person name="Neto C.E.R."/>
            <person name="Reis A.M.M."/>
            <person name="Rigo L.U."/>
            <person name="Rondinelli E."/>
            <person name="dos Santos E.B.P."/>
            <person name="Santos F.R."/>
            <person name="Schneider M.P.C."/>
            <person name="Seuanez H.N."/>
            <person name="Silva A.M.R."/>
            <person name="da Silva A.L.C."/>
            <person name="Silva D.W."/>
            <person name="Silva R."/>
            <person name="Simoes I.C."/>
            <person name="Simon D."/>
            <person name="Soares C.M.A."/>
            <person name="Soares R.B.A."/>
            <person name="Souza E.M."/>
            <person name="Souza K.R.L."/>
            <person name="Souza R.C."/>
            <person name="Steffens M.B.R."/>
            <person name="Steindel M."/>
            <person name="Teixeira S.R."/>
            <person name="Urmenyi T."/>
            <person name="Vettore A."/>
            <person name="Wassem R."/>
            <person name="Zaha A."/>
            <person name="Simpson A.J.G."/>
        </authorList>
    </citation>
    <scope>NUCLEOTIDE SEQUENCE [LARGE SCALE GENOMIC DNA]</scope>
    <source>
        <strain evidence="3">ATCC 12472 / DSM 30191 / JCM 1249 / NBRC 12614 / NCIMB 9131 / NCTC 9757</strain>
    </source>
</reference>
<keyword evidence="3" id="KW-1185">Reference proteome</keyword>
<sequence length="188" mass="21067">MEIAQKLKAALSTINGTLAQLKTDLADTNGQIGSINARIAEFKAMPISLGDYSLYLKACINRCAKEHIDHLEFELFRNAPSLGSTPKNKEPFSRFDFENGTAMFPNGMFGGDALSIQAVCFFFGDQIYESFLKHAQGKFGNRWGNEEFPSVEERFKIIADLEAQREELEQKRLQLEAQIDEISGMLSS</sequence>
<keyword evidence="1" id="KW-0175">Coiled coil</keyword>
<gene>
    <name evidence="2" type="ordered locus">CV_1480</name>
</gene>
<dbReference type="eggNOG" id="ENOG502ZTTE">
    <property type="taxonomic scope" value="Bacteria"/>
</dbReference>
<dbReference type="HOGENOM" id="CLU_1438745_0_0_4"/>
<dbReference type="KEGG" id="cvi:CV_1480"/>
<dbReference type="EMBL" id="AE016825">
    <property type="protein sequence ID" value="AAQ59155.1"/>
    <property type="molecule type" value="Genomic_DNA"/>
</dbReference>
<dbReference type="OrthoDB" id="8607194at2"/>
<accession>Q7NXZ6</accession>
<dbReference type="AlphaFoldDB" id="Q7NXZ6"/>
<dbReference type="STRING" id="243365.CV_1480"/>